<feature type="region of interest" description="Disordered" evidence="2">
    <location>
        <begin position="327"/>
        <end position="352"/>
    </location>
</feature>
<dbReference type="Pfam" id="PF03816">
    <property type="entry name" value="LytR_cpsA_psr"/>
    <property type="match status" value="1"/>
</dbReference>
<accession>A0A9W5W7A0</accession>
<proteinExistence type="inferred from homology"/>
<keyword evidence="3" id="KW-0812">Transmembrane</keyword>
<keyword evidence="3" id="KW-1133">Transmembrane helix</keyword>
<evidence type="ECO:0000313" key="6">
    <source>
        <dbReference type="Proteomes" id="UP000053750"/>
    </source>
</evidence>
<dbReference type="RefSeq" id="WP_051587731.1">
    <property type="nucleotide sequence ID" value="NZ_KK082150.1"/>
</dbReference>
<evidence type="ECO:0000256" key="1">
    <source>
        <dbReference type="ARBA" id="ARBA00006068"/>
    </source>
</evidence>
<sequence length="352" mass="39016">MNSKAARRKGPWKWALYGVVSIVAVILVYVAYQGIGIYNALNGFGKNDNSSRFKDVVDAAAEKPPEWEGRERVNILLLGADARGVEEGQVARSDSMLVASIDPVTKQAHLLSILRDTYADIPGYGKNRINTAITLGGPNLTMRAIGNLLDLDIQYYVYADFEGFKALVDAIGGVDYEVEKDMKYVDNADRNRYDIDLKKGYQRLDGDKALQYVRFRHDAMSDFTRTERQRKFMSAVAKKLQSTWNLVRMKTILDEVQPYIETNLRVSDMLKLGQLGLKVRVAGSAQVPPMDLLYEERSRLGAVLGIRDEDKLREYVREVLAINTTAPVPVNSADGGNDSSARGAAKNAGGGV</sequence>
<feature type="transmembrane region" description="Helical" evidence="3">
    <location>
        <begin position="12"/>
        <end position="32"/>
    </location>
</feature>
<name>A0A9W5W7A0_9BACL</name>
<dbReference type="OrthoDB" id="9782542at2"/>
<dbReference type="PANTHER" id="PTHR33392:SF6">
    <property type="entry name" value="POLYISOPRENYL-TEICHOIC ACID--PEPTIDOGLYCAN TEICHOIC ACID TRANSFERASE TAGU"/>
    <property type="match status" value="1"/>
</dbReference>
<reference evidence="5 6" key="1">
    <citation type="submission" date="2014-02" db="EMBL/GenBank/DDBJ databases">
        <title>Genome sequence of Paenibacillus darwinianus reveals adaptive mechanisms for survival in Antarctic soils.</title>
        <authorList>
            <person name="Dsouza M."/>
            <person name="Taylor M.W."/>
            <person name="Turner S.J."/>
            <person name="Aislabie J."/>
        </authorList>
    </citation>
    <scope>NUCLEOTIDE SEQUENCE [LARGE SCALE GENOMIC DNA]</scope>
    <source>
        <strain evidence="5 6">CE1</strain>
    </source>
</reference>
<gene>
    <name evidence="5" type="ORF">BG53_04025</name>
</gene>
<dbReference type="NCBIfam" id="TIGR00350">
    <property type="entry name" value="lytR_cpsA_psr"/>
    <property type="match status" value="1"/>
</dbReference>
<dbReference type="EMBL" id="JFHU01000155">
    <property type="protein sequence ID" value="EXX87498.1"/>
    <property type="molecule type" value="Genomic_DNA"/>
</dbReference>
<comment type="similarity">
    <text evidence="1">Belongs to the LytR/CpsA/Psr (LCP) family.</text>
</comment>
<dbReference type="InterPro" id="IPR004474">
    <property type="entry name" value="LytR_CpsA_psr"/>
</dbReference>
<organism evidence="5 6">
    <name type="scientific">Paenibacillus darwinianus</name>
    <dbReference type="NCBI Taxonomy" id="1380763"/>
    <lineage>
        <taxon>Bacteria</taxon>
        <taxon>Bacillati</taxon>
        <taxon>Bacillota</taxon>
        <taxon>Bacilli</taxon>
        <taxon>Bacillales</taxon>
        <taxon>Paenibacillaceae</taxon>
        <taxon>Paenibacillus</taxon>
    </lineage>
</organism>
<evidence type="ECO:0000256" key="2">
    <source>
        <dbReference type="SAM" id="MobiDB-lite"/>
    </source>
</evidence>
<dbReference type="PANTHER" id="PTHR33392">
    <property type="entry name" value="POLYISOPRENYL-TEICHOIC ACID--PEPTIDOGLYCAN TEICHOIC ACID TRANSFERASE TAGU"/>
    <property type="match status" value="1"/>
</dbReference>
<keyword evidence="6" id="KW-1185">Reference proteome</keyword>
<evidence type="ECO:0000256" key="3">
    <source>
        <dbReference type="SAM" id="Phobius"/>
    </source>
</evidence>
<keyword evidence="3" id="KW-0472">Membrane</keyword>
<feature type="domain" description="Cell envelope-related transcriptional attenuator" evidence="4">
    <location>
        <begin position="92"/>
        <end position="241"/>
    </location>
</feature>
<dbReference type="AlphaFoldDB" id="A0A9W5W7A0"/>
<dbReference type="Gene3D" id="3.40.630.190">
    <property type="entry name" value="LCP protein"/>
    <property type="match status" value="1"/>
</dbReference>
<comment type="caution">
    <text evidence="5">The sequence shown here is derived from an EMBL/GenBank/DDBJ whole genome shotgun (WGS) entry which is preliminary data.</text>
</comment>
<protein>
    <submittedName>
        <fullName evidence="5">Transcriptional regulator</fullName>
    </submittedName>
</protein>
<dbReference type="InterPro" id="IPR050922">
    <property type="entry name" value="LytR/CpsA/Psr_CW_biosynth"/>
</dbReference>
<evidence type="ECO:0000259" key="4">
    <source>
        <dbReference type="Pfam" id="PF03816"/>
    </source>
</evidence>
<evidence type="ECO:0000313" key="5">
    <source>
        <dbReference type="EMBL" id="EXX87498.1"/>
    </source>
</evidence>
<dbReference type="Proteomes" id="UP000053750">
    <property type="component" value="Unassembled WGS sequence"/>
</dbReference>